<reference evidence="1 2" key="1">
    <citation type="submission" date="2019-08" db="EMBL/GenBank/DDBJ databases">
        <authorList>
            <person name="Khan S.A."/>
            <person name="Jeon C.O."/>
            <person name="Jeong S.E."/>
        </authorList>
    </citation>
    <scope>NUCLEOTIDE SEQUENCE [LARGE SCALE GENOMIC DNA]</scope>
    <source>
        <strain evidence="2">IMCC1728</strain>
    </source>
</reference>
<keyword evidence="1" id="KW-0378">Hydrolase</keyword>
<dbReference type="InterPro" id="IPR001969">
    <property type="entry name" value="Aspartic_peptidase_AS"/>
</dbReference>
<dbReference type="InterPro" id="IPR011969">
    <property type="entry name" value="Clan_AA_Asp_peptidase_C"/>
</dbReference>
<dbReference type="NCBIfam" id="TIGR02281">
    <property type="entry name" value="clan_AA_DTGA"/>
    <property type="match status" value="1"/>
</dbReference>
<dbReference type="PROSITE" id="PS00141">
    <property type="entry name" value="ASP_PROTEASE"/>
    <property type="match status" value="1"/>
</dbReference>
<keyword evidence="2" id="KW-1185">Reference proteome</keyword>
<dbReference type="InterPro" id="IPR034122">
    <property type="entry name" value="Retropepsin-like_bacterial"/>
</dbReference>
<name>A0A5C6U3F9_9BURK</name>
<dbReference type="EMBL" id="VOPW01000001">
    <property type="protein sequence ID" value="TXC67513.1"/>
    <property type="molecule type" value="Genomic_DNA"/>
</dbReference>
<dbReference type="CDD" id="cd05483">
    <property type="entry name" value="retropepsin_like_bacteria"/>
    <property type="match status" value="1"/>
</dbReference>
<dbReference type="Gene3D" id="2.40.70.10">
    <property type="entry name" value="Acid Proteases"/>
    <property type="match status" value="1"/>
</dbReference>
<protein>
    <submittedName>
        <fullName evidence="1">TIGR02281 family clan AA aspartic protease</fullName>
        <ecNumber evidence="1">3.4.23.-</ecNumber>
    </submittedName>
</protein>
<dbReference type="Proteomes" id="UP000321832">
    <property type="component" value="Unassembled WGS sequence"/>
</dbReference>
<dbReference type="Pfam" id="PF13975">
    <property type="entry name" value="gag-asp_proteas"/>
    <property type="match status" value="1"/>
</dbReference>
<accession>A0A5C6U3F9</accession>
<proteinExistence type="predicted"/>
<dbReference type="GO" id="GO:0004190">
    <property type="term" value="F:aspartic-type endopeptidase activity"/>
    <property type="evidence" value="ECO:0007669"/>
    <property type="project" value="InterPro"/>
</dbReference>
<organism evidence="1 2">
    <name type="scientific">Piscinibacter aquaticus</name>
    <dbReference type="NCBI Taxonomy" id="392597"/>
    <lineage>
        <taxon>Bacteria</taxon>
        <taxon>Pseudomonadati</taxon>
        <taxon>Pseudomonadota</taxon>
        <taxon>Betaproteobacteria</taxon>
        <taxon>Burkholderiales</taxon>
        <taxon>Sphaerotilaceae</taxon>
        <taxon>Piscinibacter</taxon>
    </lineage>
</organism>
<sequence length="189" mass="19346">MSGSLGDKALLVIDGQPRTVAAGATVAGVKVIKVTGSETVVEVGGKRQTLALGGAQVNLGGAASAGSGTQIVLAAGPGGHFVANGSINGSAVRFVVDTGATTIAMGEADAKRIGLDYTRGQRGVVRTANGDVPAYRVSLREVRIGDVTVHGVDATVLPAPMEPMLLGNSFLSRFQMRRDADMLVLEKRY</sequence>
<keyword evidence="1" id="KW-0645">Protease</keyword>
<dbReference type="InterPro" id="IPR021109">
    <property type="entry name" value="Peptidase_aspartic_dom_sf"/>
</dbReference>
<evidence type="ECO:0000313" key="1">
    <source>
        <dbReference type="EMBL" id="TXC67513.1"/>
    </source>
</evidence>
<dbReference type="AlphaFoldDB" id="A0A5C6U3F9"/>
<gene>
    <name evidence="1" type="ORF">FSC37_11945</name>
</gene>
<comment type="caution">
    <text evidence="1">The sequence shown here is derived from an EMBL/GenBank/DDBJ whole genome shotgun (WGS) entry which is preliminary data.</text>
</comment>
<evidence type="ECO:0000313" key="2">
    <source>
        <dbReference type="Proteomes" id="UP000321832"/>
    </source>
</evidence>
<dbReference type="SUPFAM" id="SSF50630">
    <property type="entry name" value="Acid proteases"/>
    <property type="match status" value="1"/>
</dbReference>
<dbReference type="EC" id="3.4.23.-" evidence="1"/>
<dbReference type="GO" id="GO:0006508">
    <property type="term" value="P:proteolysis"/>
    <property type="evidence" value="ECO:0007669"/>
    <property type="project" value="UniProtKB-KW"/>
</dbReference>